<comment type="caution">
    <text evidence="1">The sequence shown here is derived from an EMBL/GenBank/DDBJ whole genome shotgun (WGS) entry which is preliminary data.</text>
</comment>
<proteinExistence type="predicted"/>
<dbReference type="OrthoDB" id="982263at2"/>
<dbReference type="EMBL" id="WKKH01000088">
    <property type="protein sequence ID" value="MRX78899.1"/>
    <property type="molecule type" value="Genomic_DNA"/>
</dbReference>
<gene>
    <name evidence="1" type="ORF">GJU39_22775</name>
</gene>
<name>A0A7K0G6T6_9SPHI</name>
<evidence type="ECO:0000313" key="1">
    <source>
        <dbReference type="EMBL" id="MRX78899.1"/>
    </source>
</evidence>
<keyword evidence="2" id="KW-1185">Reference proteome</keyword>
<dbReference type="RefSeq" id="WP_154283294.1">
    <property type="nucleotide sequence ID" value="NZ_WKKH01000088.1"/>
</dbReference>
<organism evidence="1 2">
    <name type="scientific">Pedobacter petrophilus</name>
    <dbReference type="NCBI Taxonomy" id="1908241"/>
    <lineage>
        <taxon>Bacteria</taxon>
        <taxon>Pseudomonadati</taxon>
        <taxon>Bacteroidota</taxon>
        <taxon>Sphingobacteriia</taxon>
        <taxon>Sphingobacteriales</taxon>
        <taxon>Sphingobacteriaceae</taxon>
        <taxon>Pedobacter</taxon>
    </lineage>
</organism>
<reference evidence="1 2" key="1">
    <citation type="submission" date="2019-11" db="EMBL/GenBank/DDBJ databases">
        <title>Pedobacter petrophilus genome.</title>
        <authorList>
            <person name="Feldbauer M.J."/>
            <person name="Newman J.D."/>
        </authorList>
    </citation>
    <scope>NUCLEOTIDE SEQUENCE [LARGE SCALE GENOMIC DNA]</scope>
    <source>
        <strain evidence="1 2">LMG 29686</strain>
    </source>
</reference>
<sequence length="90" mass="10482">MPWLDIGQTNVKLTQYKDIFAGELEILSAKILRDKVHIECNQRSKDLPYFGGVLVLEVENITIYDEAELMLSLEELNKLSVTYWEQVKNH</sequence>
<evidence type="ECO:0000313" key="2">
    <source>
        <dbReference type="Proteomes" id="UP000487757"/>
    </source>
</evidence>
<protein>
    <submittedName>
        <fullName evidence="1">Uncharacterized protein</fullName>
    </submittedName>
</protein>
<accession>A0A7K0G6T6</accession>
<dbReference type="Proteomes" id="UP000487757">
    <property type="component" value="Unassembled WGS sequence"/>
</dbReference>
<dbReference type="AlphaFoldDB" id="A0A7K0G6T6"/>